<name>A0ABM1BJ14_LIMPO</name>
<dbReference type="InterPro" id="IPR001613">
    <property type="entry name" value="Flavin_amine_oxidase"/>
</dbReference>
<evidence type="ECO:0000259" key="10">
    <source>
        <dbReference type="Pfam" id="PF01593"/>
    </source>
</evidence>
<dbReference type="SUPFAM" id="SSF54373">
    <property type="entry name" value="FAD-linked reductases, C-terminal domain"/>
    <property type="match status" value="1"/>
</dbReference>
<comment type="catalytic activity">
    <reaction evidence="7">
        <text>benzylamine + O2 + H2O = benzaldehyde + H2O2 + NH4(+)</text>
        <dbReference type="Rhea" id="RHEA:59424"/>
        <dbReference type="ChEBI" id="CHEBI:15377"/>
        <dbReference type="ChEBI" id="CHEBI:15379"/>
        <dbReference type="ChEBI" id="CHEBI:16240"/>
        <dbReference type="ChEBI" id="CHEBI:17169"/>
        <dbReference type="ChEBI" id="CHEBI:28938"/>
        <dbReference type="ChEBI" id="CHEBI:225238"/>
    </reaction>
    <physiologicalReaction direction="left-to-right" evidence="7">
        <dbReference type="Rhea" id="RHEA:59425"/>
    </physiologicalReaction>
</comment>
<dbReference type="Gene3D" id="3.90.660.10">
    <property type="match status" value="1"/>
</dbReference>
<dbReference type="Gene3D" id="6.10.250.130">
    <property type="match status" value="1"/>
</dbReference>
<evidence type="ECO:0000256" key="4">
    <source>
        <dbReference type="ARBA" id="ARBA00023002"/>
    </source>
</evidence>
<dbReference type="Proteomes" id="UP000694941">
    <property type="component" value="Unplaced"/>
</dbReference>
<comment type="catalytic activity">
    <reaction evidence="6">
        <text>a secondary aliphatic amine + O2 + H2O = a primary amine + an aldehyde + H2O2</text>
        <dbReference type="Rhea" id="RHEA:26414"/>
        <dbReference type="ChEBI" id="CHEBI:15377"/>
        <dbReference type="ChEBI" id="CHEBI:15379"/>
        <dbReference type="ChEBI" id="CHEBI:16240"/>
        <dbReference type="ChEBI" id="CHEBI:17478"/>
        <dbReference type="ChEBI" id="CHEBI:58855"/>
        <dbReference type="ChEBI" id="CHEBI:65296"/>
        <dbReference type="EC" id="1.4.3.4"/>
    </reaction>
</comment>
<dbReference type="PANTHER" id="PTHR43563">
    <property type="entry name" value="AMINE OXIDASE"/>
    <property type="match status" value="1"/>
</dbReference>
<evidence type="ECO:0000313" key="11">
    <source>
        <dbReference type="Proteomes" id="UP000694941"/>
    </source>
</evidence>
<comment type="catalytic activity">
    <reaction evidence="8">
        <text>N-acetylputrescine + O2 + H2O = 4-acetamidobutanal + H2O2 + NH4(+)</text>
        <dbReference type="Rhea" id="RHEA:70283"/>
        <dbReference type="ChEBI" id="CHEBI:7386"/>
        <dbReference type="ChEBI" id="CHEBI:15377"/>
        <dbReference type="ChEBI" id="CHEBI:15379"/>
        <dbReference type="ChEBI" id="CHEBI:16240"/>
        <dbReference type="ChEBI" id="CHEBI:28938"/>
        <dbReference type="ChEBI" id="CHEBI:58263"/>
    </reaction>
    <physiologicalReaction direction="left-to-right" evidence="8">
        <dbReference type="Rhea" id="RHEA:70284"/>
    </physiologicalReaction>
</comment>
<evidence type="ECO:0000256" key="3">
    <source>
        <dbReference type="ARBA" id="ARBA00005995"/>
    </source>
</evidence>
<accession>A0ABM1BJ14</accession>
<evidence type="ECO:0000313" key="12">
    <source>
        <dbReference type="RefSeq" id="XP_013782967.1"/>
    </source>
</evidence>
<dbReference type="PANTHER" id="PTHR43563:SF1">
    <property type="entry name" value="AMINE OXIDASE [FLAVIN-CONTAINING] B"/>
    <property type="match status" value="1"/>
</dbReference>
<evidence type="ECO:0000256" key="8">
    <source>
        <dbReference type="ARBA" id="ARBA00049430"/>
    </source>
</evidence>
<dbReference type="Pfam" id="PF01593">
    <property type="entry name" value="Amino_oxidase"/>
    <property type="match status" value="1"/>
</dbReference>
<dbReference type="EC" id="1.4.3.-" evidence="9"/>
<comment type="subcellular location">
    <subcellularLocation>
        <location evidence="2">Mitochondrion outer membrane</location>
        <topology evidence="2">Single-pass type IV membrane protein</topology>
        <orientation evidence="2">Cytoplasmic side</orientation>
    </subcellularLocation>
</comment>
<keyword evidence="4 9" id="KW-0560">Oxidoreductase</keyword>
<evidence type="ECO:0000256" key="5">
    <source>
        <dbReference type="ARBA" id="ARBA00045409"/>
    </source>
</evidence>
<evidence type="ECO:0000256" key="6">
    <source>
        <dbReference type="ARBA" id="ARBA00048448"/>
    </source>
</evidence>
<evidence type="ECO:0000256" key="9">
    <source>
        <dbReference type="RuleBase" id="RU362067"/>
    </source>
</evidence>
<feature type="transmembrane region" description="Helical" evidence="9">
    <location>
        <begin position="491"/>
        <end position="514"/>
    </location>
</feature>
<evidence type="ECO:0000256" key="7">
    <source>
        <dbReference type="ARBA" id="ARBA00049354"/>
    </source>
</evidence>
<dbReference type="InterPro" id="IPR002937">
    <property type="entry name" value="Amino_oxidase"/>
</dbReference>
<keyword evidence="9" id="KW-0285">Flavoprotein</keyword>
<dbReference type="RefSeq" id="XP_013782967.1">
    <property type="nucleotide sequence ID" value="XM_013927513.2"/>
</dbReference>
<comment type="function">
    <text evidence="5">Catalyzes the oxidative deamination of primary and some secondary amines such as neurotransmitters, and exogenous amines including the tertiary amine, neurotoxin 1-methyl-4-phenyl-1,2,3,6-tetrahydropyridine (MPTP), with concomitant reduction of oxygen to hydrogen peroxide and participates in the metabolism of neuroactive and vasoactive amines in the central nervous system and peripheral tissues. Preferentially degrades benzylamine and phenylethylamine.</text>
</comment>
<dbReference type="Gene3D" id="1.10.405.10">
    <property type="entry name" value="Guanine Nucleotide Dissociation Inhibitor, domain 1"/>
    <property type="match status" value="1"/>
</dbReference>
<feature type="domain" description="Amine oxidase" evidence="10">
    <location>
        <begin position="14"/>
        <end position="453"/>
    </location>
</feature>
<dbReference type="SUPFAM" id="SSF51905">
    <property type="entry name" value="FAD/NAD(P)-binding domain"/>
    <property type="match status" value="1"/>
</dbReference>
<dbReference type="InterPro" id="IPR036188">
    <property type="entry name" value="FAD/NAD-bd_sf"/>
</dbReference>
<keyword evidence="9" id="KW-0812">Transmembrane</keyword>
<dbReference type="InterPro" id="IPR050703">
    <property type="entry name" value="Flavin_MAO"/>
</dbReference>
<evidence type="ECO:0000256" key="2">
    <source>
        <dbReference type="ARBA" id="ARBA00004362"/>
    </source>
</evidence>
<evidence type="ECO:0000256" key="1">
    <source>
        <dbReference type="ARBA" id="ARBA00001974"/>
    </source>
</evidence>
<comment type="cofactor">
    <cofactor evidence="1 9">
        <name>FAD</name>
        <dbReference type="ChEBI" id="CHEBI:57692"/>
    </cofactor>
</comment>
<dbReference type="Gene3D" id="3.50.50.60">
    <property type="entry name" value="FAD/NAD(P)-binding domain"/>
    <property type="match status" value="1"/>
</dbReference>
<keyword evidence="11" id="KW-1185">Reference proteome</keyword>
<gene>
    <name evidence="12" type="primary">LOC106467192</name>
</gene>
<dbReference type="PRINTS" id="PR00757">
    <property type="entry name" value="AMINEOXDASEF"/>
</dbReference>
<organism evidence="11 12">
    <name type="scientific">Limulus polyphemus</name>
    <name type="common">Atlantic horseshoe crab</name>
    <dbReference type="NCBI Taxonomy" id="6850"/>
    <lineage>
        <taxon>Eukaryota</taxon>
        <taxon>Metazoa</taxon>
        <taxon>Ecdysozoa</taxon>
        <taxon>Arthropoda</taxon>
        <taxon>Chelicerata</taxon>
        <taxon>Merostomata</taxon>
        <taxon>Xiphosura</taxon>
        <taxon>Limulidae</taxon>
        <taxon>Limulus</taxon>
    </lineage>
</organism>
<comment type="similarity">
    <text evidence="3 9">Belongs to the flavin monoamine oxidase family.</text>
</comment>
<sequence length="519" mass="58244">MSSEAPVIVVGAGISGLSAAKWLEEAEVDVVVLEARDRVGGRTLTKRDPLVKYVDLGGSYVGPTQNYVLRVAKELGIETYKVYEEKDHLFYKNDSTRRFRPGSLPPIWNPLALLDLNNIMRKIDRMGKEIPVEAPWKAPHAEEWDKMTFLQFLNDTCWTKTVKDFSKLFINVNVTSEAYEASLLWFLWYIKQCGGTKRIFSTTNGGQERKFVGGSLQISEKLAARLKGKVVLNSPVVAIEQDSMGVVARTLDGREYKGSYIILAVPPSLQMKIHFTPSLSPLRNQLLQRAPMGTVMKVIVYYKRTFWREKGFCGSMIIQGGDDHPIPFTLDDTKPDGSYPAIIGFILADKLRRLTKLTGEERKQLVCQSFAKALGTDEALKPVHYEEYNWMSEQYSGGGYTAMYPPGALTMYGRELREPVGRMFFAGTETATSWSGYMNGAIQAGERSAREILYSMGKITRDKINREEPVFTDIPGVPFTTTFWERNLPSVGGFLTFMSLITALGAASGAALWYHKYAK</sequence>
<keyword evidence="9" id="KW-0472">Membrane</keyword>
<protein>
    <recommendedName>
        <fullName evidence="9">Amine oxidase</fullName>
        <ecNumber evidence="9">1.4.3.-</ecNumber>
    </recommendedName>
</protein>
<keyword evidence="9" id="KW-1133">Transmembrane helix</keyword>
<keyword evidence="9" id="KW-0274">FAD</keyword>
<dbReference type="GeneID" id="106467192"/>
<proteinExistence type="inferred from homology"/>
<reference evidence="12" key="1">
    <citation type="submission" date="2025-08" db="UniProtKB">
        <authorList>
            <consortium name="RefSeq"/>
        </authorList>
    </citation>
    <scope>IDENTIFICATION</scope>
    <source>
        <tissue evidence="12">Muscle</tissue>
    </source>
</reference>